<proteinExistence type="evidence at transcript level"/>
<dbReference type="CDD" id="cd00086">
    <property type="entry name" value="homeodomain"/>
    <property type="match status" value="1"/>
</dbReference>
<evidence type="ECO:0000256" key="4">
    <source>
        <dbReference type="ARBA" id="ARBA00023125"/>
    </source>
</evidence>
<dbReference type="SMART" id="SM00389">
    <property type="entry name" value="HOX"/>
    <property type="match status" value="1"/>
</dbReference>
<evidence type="ECO:0000256" key="8">
    <source>
        <dbReference type="RuleBase" id="RU000682"/>
    </source>
</evidence>
<comment type="similarity">
    <text evidence="2">Belongs to the NK-2 homeobox family.</text>
</comment>
<feature type="DNA-binding region" description="Homeobox" evidence="7">
    <location>
        <begin position="231"/>
        <end position="290"/>
    </location>
</feature>
<dbReference type="InterPro" id="IPR001356">
    <property type="entry name" value="HD"/>
</dbReference>
<evidence type="ECO:0000256" key="7">
    <source>
        <dbReference type="PROSITE-ProRule" id="PRU00108"/>
    </source>
</evidence>
<dbReference type="PANTHER" id="PTHR24340:SF41">
    <property type="entry name" value="MUSCLE-SPECIFIC HOMEOBOX PROTEIN TINMAN-RELATED"/>
    <property type="match status" value="1"/>
</dbReference>
<dbReference type="PROSITE" id="PS50071">
    <property type="entry name" value="HOMEOBOX_2"/>
    <property type="match status" value="1"/>
</dbReference>
<keyword evidence="6 7" id="KW-0539">Nucleus</keyword>
<evidence type="ECO:0000256" key="9">
    <source>
        <dbReference type="SAM" id="MobiDB-lite"/>
    </source>
</evidence>
<evidence type="ECO:0000259" key="10">
    <source>
        <dbReference type="PROSITE" id="PS50071"/>
    </source>
</evidence>
<evidence type="ECO:0000256" key="1">
    <source>
        <dbReference type="ARBA" id="ARBA00004123"/>
    </source>
</evidence>
<evidence type="ECO:0000313" key="11">
    <source>
        <dbReference type="EMBL" id="CAB3264347.1"/>
    </source>
</evidence>
<accession>A0A6F9DLM6</accession>
<dbReference type="InterPro" id="IPR009057">
    <property type="entry name" value="Homeodomain-like_sf"/>
</dbReference>
<feature type="region of interest" description="Disordered" evidence="9">
    <location>
        <begin position="72"/>
        <end position="105"/>
    </location>
</feature>
<feature type="domain" description="Homeobox" evidence="10">
    <location>
        <begin position="229"/>
        <end position="289"/>
    </location>
</feature>
<dbReference type="AlphaFoldDB" id="A0A6F9DLM6"/>
<dbReference type="EMBL" id="LR788485">
    <property type="protein sequence ID" value="CAB3264347.1"/>
    <property type="molecule type" value="mRNA"/>
</dbReference>
<feature type="compositionally biased region" description="Polar residues" evidence="9">
    <location>
        <begin position="1"/>
        <end position="14"/>
    </location>
</feature>
<protein>
    <submittedName>
        <fullName evidence="11">TTF1 homeobox transcription factor</fullName>
    </submittedName>
</protein>
<keyword evidence="5 7" id="KW-0371">Homeobox</keyword>
<feature type="region of interest" description="Disordered" evidence="9">
    <location>
        <begin position="1"/>
        <end position="40"/>
    </location>
</feature>
<dbReference type="InterPro" id="IPR017970">
    <property type="entry name" value="Homeobox_CS"/>
</dbReference>
<dbReference type="GO" id="GO:0000981">
    <property type="term" value="F:DNA-binding transcription factor activity, RNA polymerase II-specific"/>
    <property type="evidence" value="ECO:0007669"/>
    <property type="project" value="InterPro"/>
</dbReference>
<reference evidence="11" key="1">
    <citation type="submission" date="2020-04" db="EMBL/GenBank/DDBJ databases">
        <authorList>
            <person name="Neveu A P."/>
        </authorList>
    </citation>
    <scope>NUCLEOTIDE SEQUENCE</scope>
    <source>
        <tissue evidence="11">Whole embryo</tissue>
    </source>
</reference>
<dbReference type="FunFam" id="1.10.10.60:FF:000101">
    <property type="entry name" value="NK2 homeobox 8"/>
    <property type="match status" value="1"/>
</dbReference>
<feature type="compositionally biased region" description="Low complexity" evidence="9">
    <location>
        <begin position="305"/>
        <end position="330"/>
    </location>
</feature>
<gene>
    <name evidence="11" type="primary">Nkx2-1</name>
</gene>
<dbReference type="InterPro" id="IPR050394">
    <property type="entry name" value="Homeobox_NK-like"/>
</dbReference>
<dbReference type="SUPFAM" id="SSF46689">
    <property type="entry name" value="Homeodomain-like"/>
    <property type="match status" value="1"/>
</dbReference>
<name>A0A6F9DLM6_9ASCI</name>
<dbReference type="Pfam" id="PF00046">
    <property type="entry name" value="Homeodomain"/>
    <property type="match status" value="1"/>
</dbReference>
<feature type="region of interest" description="Disordered" evidence="9">
    <location>
        <begin position="289"/>
        <end position="353"/>
    </location>
</feature>
<keyword evidence="3" id="KW-0217">Developmental protein</keyword>
<sequence length="518" mass="55890">MSLSPKQTTTTPFSVTDILSPLDEPYGQHGPATVDDGGNLQTRREIHDSYSSASMDPGHSAVASSGLHVPSLGSSLSTGSTSPPMSSLYRQPMSMGTPPHHGVHHHQQIPAASVPYQSMPTAAAVAAGMNSGYNLHPMAPAPQATFHTMPGSGSSGYCNGTVADLPSYNNVQATGWYGAPANPDPRFGTVSMSRYLNPSAGMGMNTYGGVNMMSGTGMDGMHKSLLPASQRRKRRVLFSQAQVFELERRFKQQKYLSAPEREHLAQMIHLTPTQVKIWFQNHRYKNKRSLKDKQAQVDSVTVVTQQQQGSQNSNSQNHHSEINHQQQQQQAMASGNHTPQQTYSPATVAGSGNTGQVQVVTSMVDNADGSHHMVHGMVQQNQQNGDHSPSRRAVMSDVSVGSDRGVEESPNMHLALTPVAQSNLPEPGMPNGNEVGMGQFATTVKIEEVNVVGSEASVPHSHYLSSTNNSQHQDLMNVNVTTLNTVDAYQQAQHHGHHHLAIGNTMLNDSSLLYGVYR</sequence>
<dbReference type="PANTHER" id="PTHR24340">
    <property type="entry name" value="HOMEOBOX PROTEIN NKX"/>
    <property type="match status" value="1"/>
</dbReference>
<organism evidence="11">
    <name type="scientific">Phallusia mammillata</name>
    <dbReference type="NCBI Taxonomy" id="59560"/>
    <lineage>
        <taxon>Eukaryota</taxon>
        <taxon>Metazoa</taxon>
        <taxon>Chordata</taxon>
        <taxon>Tunicata</taxon>
        <taxon>Ascidiacea</taxon>
        <taxon>Phlebobranchia</taxon>
        <taxon>Ascidiidae</taxon>
        <taxon>Phallusia</taxon>
    </lineage>
</organism>
<feature type="compositionally biased region" description="Low complexity" evidence="9">
    <location>
        <begin position="72"/>
        <end position="88"/>
    </location>
</feature>
<keyword evidence="4 7" id="KW-0238">DNA-binding</keyword>
<dbReference type="PROSITE" id="PS00027">
    <property type="entry name" value="HOMEOBOX_1"/>
    <property type="match status" value="1"/>
</dbReference>
<dbReference type="Gene3D" id="1.10.10.60">
    <property type="entry name" value="Homeodomain-like"/>
    <property type="match status" value="1"/>
</dbReference>
<evidence type="ECO:0000256" key="2">
    <source>
        <dbReference type="ARBA" id="ARBA00005661"/>
    </source>
</evidence>
<dbReference type="GO" id="GO:0030154">
    <property type="term" value="P:cell differentiation"/>
    <property type="evidence" value="ECO:0007669"/>
    <property type="project" value="TreeGrafter"/>
</dbReference>
<dbReference type="GO" id="GO:0005634">
    <property type="term" value="C:nucleus"/>
    <property type="evidence" value="ECO:0007669"/>
    <property type="project" value="UniProtKB-SubCell"/>
</dbReference>
<evidence type="ECO:0000256" key="3">
    <source>
        <dbReference type="ARBA" id="ARBA00022473"/>
    </source>
</evidence>
<comment type="subcellular location">
    <subcellularLocation>
        <location evidence="1 7 8">Nucleus</location>
    </subcellularLocation>
</comment>
<evidence type="ECO:0000256" key="6">
    <source>
        <dbReference type="ARBA" id="ARBA00023242"/>
    </source>
</evidence>
<feature type="compositionally biased region" description="Polar residues" evidence="9">
    <location>
        <begin position="331"/>
        <end position="353"/>
    </location>
</feature>
<dbReference type="GO" id="GO:0000978">
    <property type="term" value="F:RNA polymerase II cis-regulatory region sequence-specific DNA binding"/>
    <property type="evidence" value="ECO:0007669"/>
    <property type="project" value="TreeGrafter"/>
</dbReference>
<evidence type="ECO:0000256" key="5">
    <source>
        <dbReference type="ARBA" id="ARBA00023155"/>
    </source>
</evidence>